<dbReference type="RefSeq" id="XP_046010718.1">
    <property type="nucleotide sequence ID" value="XM_046162653.1"/>
</dbReference>
<sequence length="179" mass="19663">MQTPARPAAAISLPNPPIHFLADGLHAPLRMMEALGGVMDTATSEPPRIATEPLSQPWITSEAATQGKRTLEKITDPSPWDNPLDAEIKDHRSDEHKLKESNPSPLPTIVEMGEVQRPKHTGQFLQTRDYATCCSHDNYDRAAHRETAGTSANVMGSTCDARVRPVRLHSCTLKSTHDL</sequence>
<reference evidence="2" key="1">
    <citation type="journal article" date="2021" name="Nat. Commun.">
        <title>Genetic determinants of endophytism in the Arabidopsis root mycobiome.</title>
        <authorList>
            <person name="Mesny F."/>
            <person name="Miyauchi S."/>
            <person name="Thiergart T."/>
            <person name="Pickel B."/>
            <person name="Atanasova L."/>
            <person name="Karlsson M."/>
            <person name="Huettel B."/>
            <person name="Barry K.W."/>
            <person name="Haridas S."/>
            <person name="Chen C."/>
            <person name="Bauer D."/>
            <person name="Andreopoulos W."/>
            <person name="Pangilinan J."/>
            <person name="LaButti K."/>
            <person name="Riley R."/>
            <person name="Lipzen A."/>
            <person name="Clum A."/>
            <person name="Drula E."/>
            <person name="Henrissat B."/>
            <person name="Kohler A."/>
            <person name="Grigoriev I.V."/>
            <person name="Martin F.M."/>
            <person name="Hacquard S."/>
        </authorList>
    </citation>
    <scope>NUCLEOTIDE SEQUENCE</scope>
    <source>
        <strain evidence="2">MPI-CAGE-CH-0230</strain>
    </source>
</reference>
<protein>
    <submittedName>
        <fullName evidence="2">Uncharacterized protein</fullName>
    </submittedName>
</protein>
<accession>A0A9P8Y304</accession>
<dbReference type="Proteomes" id="UP000756346">
    <property type="component" value="Unassembled WGS sequence"/>
</dbReference>
<feature type="region of interest" description="Disordered" evidence="1">
    <location>
        <begin position="73"/>
        <end position="108"/>
    </location>
</feature>
<name>A0A9P8Y304_9PEZI</name>
<evidence type="ECO:0000256" key="1">
    <source>
        <dbReference type="SAM" id="MobiDB-lite"/>
    </source>
</evidence>
<dbReference type="AlphaFoldDB" id="A0A9P8Y304"/>
<keyword evidence="3" id="KW-1185">Reference proteome</keyword>
<feature type="compositionally biased region" description="Basic and acidic residues" evidence="1">
    <location>
        <begin position="86"/>
        <end position="100"/>
    </location>
</feature>
<dbReference type="EMBL" id="JAGTJQ010000007">
    <property type="protein sequence ID" value="KAH7027919.1"/>
    <property type="molecule type" value="Genomic_DNA"/>
</dbReference>
<evidence type="ECO:0000313" key="3">
    <source>
        <dbReference type="Proteomes" id="UP000756346"/>
    </source>
</evidence>
<proteinExistence type="predicted"/>
<gene>
    <name evidence="2" type="ORF">B0I36DRAFT_433085</name>
</gene>
<dbReference type="GeneID" id="70192199"/>
<comment type="caution">
    <text evidence="2">The sequence shown here is derived from an EMBL/GenBank/DDBJ whole genome shotgun (WGS) entry which is preliminary data.</text>
</comment>
<evidence type="ECO:0000313" key="2">
    <source>
        <dbReference type="EMBL" id="KAH7027919.1"/>
    </source>
</evidence>
<organism evidence="2 3">
    <name type="scientific">Microdochium trichocladiopsis</name>
    <dbReference type="NCBI Taxonomy" id="1682393"/>
    <lineage>
        <taxon>Eukaryota</taxon>
        <taxon>Fungi</taxon>
        <taxon>Dikarya</taxon>
        <taxon>Ascomycota</taxon>
        <taxon>Pezizomycotina</taxon>
        <taxon>Sordariomycetes</taxon>
        <taxon>Xylariomycetidae</taxon>
        <taxon>Xylariales</taxon>
        <taxon>Microdochiaceae</taxon>
        <taxon>Microdochium</taxon>
    </lineage>
</organism>